<evidence type="ECO:0000313" key="4">
    <source>
        <dbReference type="Proteomes" id="UP000245489"/>
    </source>
</evidence>
<dbReference type="PANTHER" id="PTHR33755:SF5">
    <property type="entry name" value="TYPE II TOXIN-ANTITOXIN SYSTEM RELE_PARE FAMILY TOXIN"/>
    <property type="match status" value="1"/>
</dbReference>
<accession>A0A316DZ35</accession>
<dbReference type="InterPro" id="IPR007712">
    <property type="entry name" value="RelE/ParE_toxin"/>
</dbReference>
<dbReference type="InterPro" id="IPR035093">
    <property type="entry name" value="RelE/ParE_toxin_dom_sf"/>
</dbReference>
<protein>
    <submittedName>
        <fullName evidence="3">Plasmid stabilization system protein ParE</fullName>
    </submittedName>
</protein>
<dbReference type="PANTHER" id="PTHR33755">
    <property type="entry name" value="TOXIN PARE1-RELATED"/>
    <property type="match status" value="1"/>
</dbReference>
<proteinExistence type="inferred from homology"/>
<keyword evidence="4" id="KW-1185">Reference proteome</keyword>
<dbReference type="OrthoDB" id="5574284at2"/>
<comment type="similarity">
    <text evidence="1">Belongs to the RelE toxin family.</text>
</comment>
<evidence type="ECO:0000313" key="3">
    <source>
        <dbReference type="EMBL" id="PWK22678.1"/>
    </source>
</evidence>
<dbReference type="AlphaFoldDB" id="A0A316DZ35"/>
<dbReference type="Gene3D" id="3.30.2310.20">
    <property type="entry name" value="RelE-like"/>
    <property type="match status" value="1"/>
</dbReference>
<organism evidence="3 4">
    <name type="scientific">Arcicella aurantiaca</name>
    <dbReference type="NCBI Taxonomy" id="591202"/>
    <lineage>
        <taxon>Bacteria</taxon>
        <taxon>Pseudomonadati</taxon>
        <taxon>Bacteroidota</taxon>
        <taxon>Cytophagia</taxon>
        <taxon>Cytophagales</taxon>
        <taxon>Flectobacillaceae</taxon>
        <taxon>Arcicella</taxon>
    </lineage>
</organism>
<dbReference type="Proteomes" id="UP000245489">
    <property type="component" value="Unassembled WGS sequence"/>
</dbReference>
<gene>
    <name evidence="3" type="ORF">LV89_03390</name>
</gene>
<evidence type="ECO:0000256" key="2">
    <source>
        <dbReference type="ARBA" id="ARBA00022649"/>
    </source>
</evidence>
<dbReference type="EMBL" id="QGGO01000019">
    <property type="protein sequence ID" value="PWK22678.1"/>
    <property type="molecule type" value="Genomic_DNA"/>
</dbReference>
<dbReference type="RefSeq" id="WP_109744087.1">
    <property type="nucleotide sequence ID" value="NZ_QGGO01000019.1"/>
</dbReference>
<comment type="caution">
    <text evidence="3">The sequence shown here is derived from an EMBL/GenBank/DDBJ whole genome shotgun (WGS) entry which is preliminary data.</text>
</comment>
<reference evidence="3 4" key="1">
    <citation type="submission" date="2018-05" db="EMBL/GenBank/DDBJ databases">
        <title>Genomic Encyclopedia of Archaeal and Bacterial Type Strains, Phase II (KMG-II): from individual species to whole genera.</title>
        <authorList>
            <person name="Goeker M."/>
        </authorList>
    </citation>
    <scope>NUCLEOTIDE SEQUENCE [LARGE SCALE GENOMIC DNA]</scope>
    <source>
        <strain evidence="3 4">DSM 22214</strain>
    </source>
</reference>
<keyword evidence="2" id="KW-1277">Toxin-antitoxin system</keyword>
<sequence length="101" mass="11993">MAKEIAWTSKGIETFQSHFLYIENESPLNADRFESKVFEILELVSQNPLMGRMTIELKDEMVREVIIYGTFRIIYEIFENRIEILTIRRTAQANDFQKNDN</sequence>
<dbReference type="InterPro" id="IPR051803">
    <property type="entry name" value="TA_system_RelE-like_toxin"/>
</dbReference>
<name>A0A316DZ35_9BACT</name>
<dbReference type="Pfam" id="PF05016">
    <property type="entry name" value="ParE_toxin"/>
    <property type="match status" value="1"/>
</dbReference>
<evidence type="ECO:0000256" key="1">
    <source>
        <dbReference type="ARBA" id="ARBA00006226"/>
    </source>
</evidence>